<evidence type="ECO:0000256" key="2">
    <source>
        <dbReference type="RuleBase" id="RU410713"/>
    </source>
</evidence>
<dbReference type="InterPro" id="IPR009060">
    <property type="entry name" value="UBA-like_sf"/>
</dbReference>
<dbReference type="GO" id="GO:0031624">
    <property type="term" value="F:ubiquitin conjugating enzyme binding"/>
    <property type="evidence" value="ECO:0007669"/>
    <property type="project" value="TreeGrafter"/>
</dbReference>
<proteinExistence type="predicted"/>
<dbReference type="InterPro" id="IPR014764">
    <property type="entry name" value="DCN-prot"/>
</dbReference>
<dbReference type="Gene3D" id="1.10.238.200">
    <property type="entry name" value="Cullin, PONY binding domain"/>
    <property type="match status" value="1"/>
</dbReference>
<dbReference type="PANTHER" id="PTHR12281">
    <property type="entry name" value="RP42 RELATED"/>
    <property type="match status" value="1"/>
</dbReference>
<feature type="domain" description="DCUN1" evidence="3">
    <location>
        <begin position="72"/>
        <end position="294"/>
    </location>
</feature>
<dbReference type="GO" id="GO:0045116">
    <property type="term" value="P:protein neddylation"/>
    <property type="evidence" value="ECO:0007669"/>
    <property type="project" value="TreeGrafter"/>
</dbReference>
<evidence type="ECO:0000313" key="4">
    <source>
        <dbReference type="EMBL" id="KAK0536016.1"/>
    </source>
</evidence>
<keyword evidence="5" id="KW-1185">Reference proteome</keyword>
<accession>A0AAN6JLM3</accession>
<dbReference type="PROSITE" id="PS51229">
    <property type="entry name" value="DCUN1"/>
    <property type="match status" value="1"/>
</dbReference>
<reference evidence="4" key="1">
    <citation type="journal article" date="2023" name="PhytoFront">
        <title>Draft Genome Resources of Seven Strains of Tilletia horrida, Causal Agent of Kernel Smut of Rice.</title>
        <authorList>
            <person name="Khanal S."/>
            <person name="Antony Babu S."/>
            <person name="Zhou X.G."/>
        </authorList>
    </citation>
    <scope>NUCLEOTIDE SEQUENCE</scope>
    <source>
        <strain evidence="4">TX3</strain>
    </source>
</reference>
<dbReference type="Gene3D" id="1.10.8.10">
    <property type="entry name" value="DNA helicase RuvA subunit, C-terminal domain"/>
    <property type="match status" value="1"/>
</dbReference>
<dbReference type="EMBL" id="JAPDMQ010000084">
    <property type="protein sequence ID" value="KAK0536016.1"/>
    <property type="molecule type" value="Genomic_DNA"/>
</dbReference>
<gene>
    <name evidence="4" type="primary">DCN1</name>
    <name evidence="4" type="ORF">OC842_002127</name>
</gene>
<organism evidence="4 5">
    <name type="scientific">Tilletia horrida</name>
    <dbReference type="NCBI Taxonomy" id="155126"/>
    <lineage>
        <taxon>Eukaryota</taxon>
        <taxon>Fungi</taxon>
        <taxon>Dikarya</taxon>
        <taxon>Basidiomycota</taxon>
        <taxon>Ustilaginomycotina</taxon>
        <taxon>Exobasidiomycetes</taxon>
        <taxon>Tilletiales</taxon>
        <taxon>Tilletiaceae</taxon>
        <taxon>Tilletia</taxon>
    </lineage>
</organism>
<keyword evidence="1" id="KW-0833">Ubl conjugation pathway</keyword>
<evidence type="ECO:0000256" key="1">
    <source>
        <dbReference type="ARBA" id="ARBA00022786"/>
    </source>
</evidence>
<dbReference type="GO" id="GO:0097602">
    <property type="term" value="F:cullin family protein binding"/>
    <property type="evidence" value="ECO:0007669"/>
    <property type="project" value="TreeGrafter"/>
</dbReference>
<dbReference type="InterPro" id="IPR042460">
    <property type="entry name" value="DCN1-like_PONY"/>
</dbReference>
<sequence>MSSSKVSKDAVLKQFRGITNATAADAQRILKAHNYRISSAVDAFYEDAVAMDNAAKGGSGSSSSAAKKADKESRDRLNALFDEYKDEDGDNITIEGAMELCSDLGISPEDPAILPLSFYLRSPSLGTFTRDGYVDGWRTLGPGLDTKEKQKEFVAGTLAQELRQNAPVRGPLAAQGKGGLYRRVYEFTYAFARPEGQKSLPLDSAIAFWELIIPCAPAFEGNSDASSSSGAKFTQRQLDLWKEYLTETMKGRAISKDTWSLFLDFISQINEDFTNHDLDGAWPSVIDDFVTWAQERAKSGNEMQS</sequence>
<dbReference type="AlphaFoldDB" id="A0AAN6JLM3"/>
<comment type="function">
    <text evidence="2">Neddylation of cullins play an essential role in the regulation of SCF-type complexes activity.</text>
</comment>
<dbReference type="InterPro" id="IPR005176">
    <property type="entry name" value="PONY_dom"/>
</dbReference>
<evidence type="ECO:0000259" key="3">
    <source>
        <dbReference type="PROSITE" id="PS51229"/>
    </source>
</evidence>
<dbReference type="Pfam" id="PF14555">
    <property type="entry name" value="UBA_4"/>
    <property type="match status" value="1"/>
</dbReference>
<dbReference type="SUPFAM" id="SSF46934">
    <property type="entry name" value="UBA-like"/>
    <property type="match status" value="1"/>
</dbReference>
<dbReference type="GO" id="GO:0016874">
    <property type="term" value="F:ligase activity"/>
    <property type="evidence" value="ECO:0007669"/>
    <property type="project" value="UniProtKB-KW"/>
</dbReference>
<dbReference type="PANTHER" id="PTHR12281:SF31">
    <property type="entry name" value="DCN1-LIKE PROTEIN 3"/>
    <property type="match status" value="1"/>
</dbReference>
<comment type="caution">
    <text evidence="4">The sequence shown here is derived from an EMBL/GenBank/DDBJ whole genome shotgun (WGS) entry which is preliminary data.</text>
</comment>
<keyword evidence="4" id="KW-0436">Ligase</keyword>
<dbReference type="Pfam" id="PF03556">
    <property type="entry name" value="Cullin_binding"/>
    <property type="match status" value="1"/>
</dbReference>
<dbReference type="Gene3D" id="1.10.238.10">
    <property type="entry name" value="EF-hand"/>
    <property type="match status" value="1"/>
</dbReference>
<dbReference type="GO" id="GO:0032182">
    <property type="term" value="F:ubiquitin-like protein binding"/>
    <property type="evidence" value="ECO:0007669"/>
    <property type="project" value="TreeGrafter"/>
</dbReference>
<dbReference type="Proteomes" id="UP001176521">
    <property type="component" value="Unassembled WGS sequence"/>
</dbReference>
<protein>
    <recommendedName>
        <fullName evidence="2">Defective in cullin neddylation protein</fullName>
    </recommendedName>
</protein>
<evidence type="ECO:0000313" key="5">
    <source>
        <dbReference type="Proteomes" id="UP001176521"/>
    </source>
</evidence>
<dbReference type="GO" id="GO:0000151">
    <property type="term" value="C:ubiquitin ligase complex"/>
    <property type="evidence" value="ECO:0007669"/>
    <property type="project" value="TreeGrafter"/>
</dbReference>
<name>A0AAN6JLM3_9BASI</name>